<dbReference type="OrthoDB" id="10330710at2759"/>
<feature type="compositionally biased region" description="Basic and acidic residues" evidence="1">
    <location>
        <begin position="120"/>
        <end position="144"/>
    </location>
</feature>
<name>A0A0P1BNW8_9BASI</name>
<accession>A0A0P1BNW8</accession>
<feature type="region of interest" description="Disordered" evidence="1">
    <location>
        <begin position="28"/>
        <end position="48"/>
    </location>
</feature>
<reference evidence="3 4" key="1">
    <citation type="submission" date="2014-09" db="EMBL/GenBank/DDBJ databases">
        <authorList>
            <person name="Magalhaes I.L.F."/>
            <person name="Oliveira U."/>
            <person name="Santos F.R."/>
            <person name="Vidigal T.H.D.A."/>
            <person name="Brescovit A.D."/>
            <person name="Santos A.J."/>
        </authorList>
    </citation>
    <scope>NUCLEOTIDE SEQUENCE [LARGE SCALE GENOMIC DNA]</scope>
</reference>
<evidence type="ECO:0000256" key="2">
    <source>
        <dbReference type="SAM" id="SignalP"/>
    </source>
</evidence>
<evidence type="ECO:0000313" key="3">
    <source>
        <dbReference type="EMBL" id="CEH17859.1"/>
    </source>
</evidence>
<dbReference type="AlphaFoldDB" id="A0A0P1BNW8"/>
<feature type="compositionally biased region" description="Polar residues" evidence="1">
    <location>
        <begin position="156"/>
        <end position="167"/>
    </location>
</feature>
<protein>
    <submittedName>
        <fullName evidence="3">Uncharacterized protein</fullName>
    </submittedName>
</protein>
<sequence>MRFLSSSAIALALVMSSTLGRPVIIKDAGDSSPERVSSPGGSPKHTFSEDVLLWHDQLKKDLPPGQEPDLDHELRGGPEALNQKLALARWKDKYEKAAPGYERGSMIANLLSDYDKQRGKKPLEFRGTRENPEWHMPKSPKRVDPPPFLDSDGRPISTSSPKSSLKMTRQERYFMARSGKNPPPPLSPVSQYLADHYRHKLPAVSQNPSSTHALEPKPLSGPSQPASTTKKPGFFTRVKNTFRGRTSGSSSTSAASNAHTSDMSHLADDATSALKKLPGHF</sequence>
<feature type="signal peptide" evidence="2">
    <location>
        <begin position="1"/>
        <end position="20"/>
    </location>
</feature>
<evidence type="ECO:0000313" key="4">
    <source>
        <dbReference type="Proteomes" id="UP000054845"/>
    </source>
</evidence>
<keyword evidence="4" id="KW-1185">Reference proteome</keyword>
<proteinExistence type="predicted"/>
<evidence type="ECO:0000256" key="1">
    <source>
        <dbReference type="SAM" id="MobiDB-lite"/>
    </source>
</evidence>
<dbReference type="Proteomes" id="UP000054845">
    <property type="component" value="Unassembled WGS sequence"/>
</dbReference>
<feature type="chain" id="PRO_5006059717" evidence="2">
    <location>
        <begin position="21"/>
        <end position="281"/>
    </location>
</feature>
<dbReference type="EMBL" id="CCYA01000265">
    <property type="protein sequence ID" value="CEH17859.1"/>
    <property type="molecule type" value="Genomic_DNA"/>
</dbReference>
<keyword evidence="2" id="KW-0732">Signal</keyword>
<feature type="region of interest" description="Disordered" evidence="1">
    <location>
        <begin position="120"/>
        <end position="267"/>
    </location>
</feature>
<feature type="compositionally biased region" description="Polar residues" evidence="1">
    <location>
        <begin position="221"/>
        <end position="230"/>
    </location>
</feature>
<feature type="compositionally biased region" description="Low complexity" evidence="1">
    <location>
        <begin position="243"/>
        <end position="256"/>
    </location>
</feature>
<organism evidence="3 4">
    <name type="scientific">Ceraceosorus bombacis</name>
    <dbReference type="NCBI Taxonomy" id="401625"/>
    <lineage>
        <taxon>Eukaryota</taxon>
        <taxon>Fungi</taxon>
        <taxon>Dikarya</taxon>
        <taxon>Basidiomycota</taxon>
        <taxon>Ustilaginomycotina</taxon>
        <taxon>Exobasidiomycetes</taxon>
        <taxon>Ceraceosorales</taxon>
        <taxon>Ceraceosoraceae</taxon>
        <taxon>Ceraceosorus</taxon>
    </lineage>
</organism>